<dbReference type="RefSeq" id="XP_060303496.1">
    <property type="nucleotide sequence ID" value="XM_060441021.1"/>
</dbReference>
<sequence>MGYWAKKSRVRRRRGSAAVSWRLARSSWMWKADEGEKLLLDRRSVGVSSPGMVLPSPVDAVVVMTSLISASTSSSATAVLHSAANQASSNAEKRSRIRCRSRWRASSLPCWREGSWSSWWYWGSAKSAMSISHTCGEPRCPMLTLRSSLVGILGSCSVRDPVSSLMYASPRLIHPRGSECALPATEPAAEPALADWVLGAAVAVSAPGVAEGPFLGTVKCLPEAAPLRSQVGVRERPHGLRRRGVVSLGRSLARAASMSFCSASRCRKLSRRTWNTAP</sequence>
<proteinExistence type="predicted"/>
<evidence type="ECO:0000313" key="1">
    <source>
        <dbReference type="EMBL" id="KAK0734619.1"/>
    </source>
</evidence>
<keyword evidence="2" id="KW-1185">Reference proteome</keyword>
<dbReference type="GeneID" id="85324291"/>
<organism evidence="1 2">
    <name type="scientific">Lasiosphaeria miniovina</name>
    <dbReference type="NCBI Taxonomy" id="1954250"/>
    <lineage>
        <taxon>Eukaryota</taxon>
        <taxon>Fungi</taxon>
        <taxon>Dikarya</taxon>
        <taxon>Ascomycota</taxon>
        <taxon>Pezizomycotina</taxon>
        <taxon>Sordariomycetes</taxon>
        <taxon>Sordariomycetidae</taxon>
        <taxon>Sordariales</taxon>
        <taxon>Lasiosphaeriaceae</taxon>
        <taxon>Lasiosphaeria</taxon>
    </lineage>
</organism>
<reference evidence="1" key="1">
    <citation type="submission" date="2023-06" db="EMBL/GenBank/DDBJ databases">
        <title>Genome-scale phylogeny and comparative genomics of the fungal order Sordariales.</title>
        <authorList>
            <consortium name="Lawrence Berkeley National Laboratory"/>
            <person name="Hensen N."/>
            <person name="Bonometti L."/>
            <person name="Westerberg I."/>
            <person name="Brannstrom I.O."/>
            <person name="Guillou S."/>
            <person name="Cros-Aarteil S."/>
            <person name="Calhoun S."/>
            <person name="Haridas S."/>
            <person name="Kuo A."/>
            <person name="Mondo S."/>
            <person name="Pangilinan J."/>
            <person name="Riley R."/>
            <person name="LaButti K."/>
            <person name="Andreopoulos B."/>
            <person name="Lipzen A."/>
            <person name="Chen C."/>
            <person name="Yanf M."/>
            <person name="Daum C."/>
            <person name="Ng V."/>
            <person name="Clum A."/>
            <person name="Steindorff A."/>
            <person name="Ohm R."/>
            <person name="Martin F."/>
            <person name="Silar P."/>
            <person name="Natvig D."/>
            <person name="Lalanne C."/>
            <person name="Gautier V."/>
            <person name="Ament-velasquez S.L."/>
            <person name="Kruys A."/>
            <person name="Hutchinson M.I."/>
            <person name="Powell A.J."/>
            <person name="Barry K."/>
            <person name="Miller A.N."/>
            <person name="Grigoriev I.V."/>
            <person name="Debuchy R."/>
            <person name="Gladieux P."/>
            <person name="Thoren M.H."/>
            <person name="Johannesson H."/>
        </authorList>
    </citation>
    <scope>NUCLEOTIDE SEQUENCE</scope>
    <source>
        <strain evidence="1">SMH2392-1A</strain>
    </source>
</reference>
<dbReference type="EMBL" id="JAUIRO010000001">
    <property type="protein sequence ID" value="KAK0734619.1"/>
    <property type="molecule type" value="Genomic_DNA"/>
</dbReference>
<dbReference type="AlphaFoldDB" id="A0AA40BI17"/>
<gene>
    <name evidence="1" type="ORF">B0T26DRAFT_689113</name>
</gene>
<evidence type="ECO:0000313" key="2">
    <source>
        <dbReference type="Proteomes" id="UP001172101"/>
    </source>
</evidence>
<comment type="caution">
    <text evidence="1">The sequence shown here is derived from an EMBL/GenBank/DDBJ whole genome shotgun (WGS) entry which is preliminary data.</text>
</comment>
<name>A0AA40BI17_9PEZI</name>
<accession>A0AA40BI17</accession>
<protein>
    <submittedName>
        <fullName evidence="1">Uncharacterized protein</fullName>
    </submittedName>
</protein>
<dbReference type="Proteomes" id="UP001172101">
    <property type="component" value="Unassembled WGS sequence"/>
</dbReference>